<dbReference type="AlphaFoldDB" id="A0A0V8DD89"/>
<dbReference type="EMBL" id="LKLP01000048">
    <property type="protein sequence ID" value="KSU11532.1"/>
    <property type="molecule type" value="Genomic_DNA"/>
</dbReference>
<reference evidence="2" key="1">
    <citation type="submission" date="2015-10" db="EMBL/GenBank/DDBJ databases">
        <title>Draft Genome Sequences of 11 Lactococcus lactis subspecies cremoris strains.</title>
        <authorList>
            <person name="Wels M."/>
            <person name="Backus L."/>
            <person name="Boekhorst J."/>
            <person name="Dijkstra A."/>
            <person name="Beerthuizen M."/>
            <person name="Kelly W."/>
            <person name="Siezen R."/>
            <person name="Bachmann H."/>
            <person name="Van Hijum S."/>
        </authorList>
    </citation>
    <scope>NUCLEOTIDE SEQUENCE [LARGE SCALE GENOMIC DNA]</scope>
    <source>
        <strain evidence="2">LMG8520</strain>
    </source>
</reference>
<dbReference type="PATRIC" id="fig|1360.106.peg.1753"/>
<gene>
    <name evidence="1" type="ORF">LMG8520_0825</name>
</gene>
<comment type="caution">
    <text evidence="1">The sequence shown here is derived from an EMBL/GenBank/DDBJ whole genome shotgun (WGS) entry which is preliminary data.</text>
</comment>
<sequence>MGSGINAGKFGYVGVSFNKYIRTTILGNGQWTYSTFN</sequence>
<proteinExistence type="predicted"/>
<evidence type="ECO:0000313" key="1">
    <source>
        <dbReference type="EMBL" id="KSU11532.1"/>
    </source>
</evidence>
<accession>A0A0V8DD89</accession>
<dbReference type="Proteomes" id="UP000054230">
    <property type="component" value="Unassembled WGS sequence"/>
</dbReference>
<organism evidence="1 2">
    <name type="scientific">Lactococcus lactis subsp. lactis</name>
    <name type="common">Streptococcus lactis</name>
    <dbReference type="NCBI Taxonomy" id="1360"/>
    <lineage>
        <taxon>Bacteria</taxon>
        <taxon>Bacillati</taxon>
        <taxon>Bacillota</taxon>
        <taxon>Bacilli</taxon>
        <taxon>Lactobacillales</taxon>
        <taxon>Streptococcaceae</taxon>
        <taxon>Lactococcus</taxon>
    </lineage>
</organism>
<evidence type="ECO:0000313" key="2">
    <source>
        <dbReference type="Proteomes" id="UP000054230"/>
    </source>
</evidence>
<name>A0A0V8DD89_LACLL</name>
<protein>
    <submittedName>
        <fullName evidence="1">Uncharacterized protein</fullName>
    </submittedName>
</protein>